<sequence>MAAYQSMTTPNDAKNYVNDVGQVEWGAIPLNAALDKLKATREGLSSDEAQKRLIEHGPNALPKNEVNRLMVFLGFMWNPLSWAMEVAAILSIVLLDFPDFGLIMALLLLNACIGYFEEMQAGDAVSALMGQLAPESKVFRDGAMVNIPADQLVP</sequence>
<keyword evidence="1" id="KW-0812">Transmembrane</keyword>
<dbReference type="SMART" id="SM00831">
    <property type="entry name" value="Cation_ATPase_N"/>
    <property type="match status" value="1"/>
</dbReference>
<dbReference type="SUPFAM" id="SSF81665">
    <property type="entry name" value="Calcium ATPase, transmembrane domain M"/>
    <property type="match status" value="1"/>
</dbReference>
<dbReference type="InterPro" id="IPR004014">
    <property type="entry name" value="ATPase_P-typ_cation-transptr_N"/>
</dbReference>
<dbReference type="Pfam" id="PF00690">
    <property type="entry name" value="Cation_ATPase_N"/>
    <property type="match status" value="1"/>
</dbReference>
<comment type="caution">
    <text evidence="3">The sequence shown here is derived from an EMBL/GenBank/DDBJ whole genome shotgun (WGS) entry which is preliminary data.</text>
</comment>
<dbReference type="EMBL" id="JNBR01000676">
    <property type="protein sequence ID" value="OQR90064.1"/>
    <property type="molecule type" value="Genomic_DNA"/>
</dbReference>
<evidence type="ECO:0000313" key="3">
    <source>
        <dbReference type="EMBL" id="OQR90064.1"/>
    </source>
</evidence>
<evidence type="ECO:0000313" key="4">
    <source>
        <dbReference type="Proteomes" id="UP000243579"/>
    </source>
</evidence>
<feature type="transmembrane region" description="Helical" evidence="1">
    <location>
        <begin position="100"/>
        <end position="116"/>
    </location>
</feature>
<protein>
    <submittedName>
        <fullName evidence="3">P-type ATPase (P-ATPase) Superfamily</fullName>
    </submittedName>
</protein>
<feature type="domain" description="Cation-transporting P-type ATPase N-terminal" evidence="2">
    <location>
        <begin position="24"/>
        <end position="96"/>
    </location>
</feature>
<keyword evidence="4" id="KW-1185">Reference proteome</keyword>
<dbReference type="STRING" id="1202772.A0A1V9YW49"/>
<dbReference type="PANTHER" id="PTHR42861">
    <property type="entry name" value="CALCIUM-TRANSPORTING ATPASE"/>
    <property type="match status" value="1"/>
</dbReference>
<reference evidence="3 4" key="1">
    <citation type="journal article" date="2014" name="Genome Biol. Evol.">
        <title>The secreted proteins of Achlya hypogyna and Thraustotheca clavata identify the ancestral oomycete secretome and reveal gene acquisitions by horizontal gene transfer.</title>
        <authorList>
            <person name="Misner I."/>
            <person name="Blouin N."/>
            <person name="Leonard G."/>
            <person name="Richards T.A."/>
            <person name="Lane C.E."/>
        </authorList>
    </citation>
    <scope>NUCLEOTIDE SEQUENCE [LARGE SCALE GENOMIC DNA]</scope>
    <source>
        <strain evidence="3 4">ATCC 48635</strain>
    </source>
</reference>
<dbReference type="AlphaFoldDB" id="A0A1V9YW49"/>
<feature type="non-terminal residue" evidence="3">
    <location>
        <position position="154"/>
    </location>
</feature>
<proteinExistence type="predicted"/>
<evidence type="ECO:0000256" key="1">
    <source>
        <dbReference type="SAM" id="Phobius"/>
    </source>
</evidence>
<keyword evidence="1" id="KW-0472">Membrane</keyword>
<dbReference type="InterPro" id="IPR023298">
    <property type="entry name" value="ATPase_P-typ_TM_dom_sf"/>
</dbReference>
<evidence type="ECO:0000259" key="2">
    <source>
        <dbReference type="SMART" id="SM00831"/>
    </source>
</evidence>
<organism evidence="3 4">
    <name type="scientific">Achlya hypogyna</name>
    <name type="common">Oomycete</name>
    <name type="synonym">Protoachlya hypogyna</name>
    <dbReference type="NCBI Taxonomy" id="1202772"/>
    <lineage>
        <taxon>Eukaryota</taxon>
        <taxon>Sar</taxon>
        <taxon>Stramenopiles</taxon>
        <taxon>Oomycota</taxon>
        <taxon>Saprolegniomycetes</taxon>
        <taxon>Saprolegniales</taxon>
        <taxon>Achlyaceae</taxon>
        <taxon>Achlya</taxon>
    </lineage>
</organism>
<accession>A0A1V9YW49</accession>
<keyword evidence="1" id="KW-1133">Transmembrane helix</keyword>
<dbReference type="Gene3D" id="1.20.1110.10">
    <property type="entry name" value="Calcium-transporting ATPase, transmembrane domain"/>
    <property type="match status" value="1"/>
</dbReference>
<dbReference type="Proteomes" id="UP000243579">
    <property type="component" value="Unassembled WGS sequence"/>
</dbReference>
<feature type="transmembrane region" description="Helical" evidence="1">
    <location>
        <begin position="69"/>
        <end position="94"/>
    </location>
</feature>
<gene>
    <name evidence="3" type="ORF">ACHHYP_05846</name>
</gene>
<name>A0A1V9YW49_ACHHY</name>
<dbReference type="OrthoDB" id="165180at2759"/>